<dbReference type="AlphaFoldDB" id="A0A851PD40"/>
<feature type="non-terminal residue" evidence="8">
    <location>
        <position position="389"/>
    </location>
</feature>
<dbReference type="EC" id="3.2.1.18" evidence="3"/>
<comment type="similarity">
    <text evidence="2">Belongs to the glycosyl hydrolase 33 family.</text>
</comment>
<dbReference type="EMBL" id="WBMW01005291">
    <property type="protein sequence ID" value="NXC49032.1"/>
    <property type="molecule type" value="Genomic_DNA"/>
</dbReference>
<keyword evidence="5" id="KW-0119">Carbohydrate metabolism</keyword>
<evidence type="ECO:0000256" key="3">
    <source>
        <dbReference type="ARBA" id="ARBA00012733"/>
    </source>
</evidence>
<comment type="caution">
    <text evidence="8">The sequence shown here is derived from an EMBL/GenBank/DDBJ whole genome shotgun (WGS) entry which is preliminary data.</text>
</comment>
<dbReference type="PANTHER" id="PTHR10628">
    <property type="entry name" value="SIALIDASE"/>
    <property type="match status" value="1"/>
</dbReference>
<evidence type="ECO:0000256" key="2">
    <source>
        <dbReference type="ARBA" id="ARBA00009348"/>
    </source>
</evidence>
<dbReference type="Pfam" id="PF13088">
    <property type="entry name" value="BNR_2"/>
    <property type="match status" value="1"/>
</dbReference>
<reference evidence="8" key="1">
    <citation type="submission" date="2019-09" db="EMBL/GenBank/DDBJ databases">
        <title>Bird 10,000 Genomes (B10K) Project - Family phase.</title>
        <authorList>
            <person name="Zhang G."/>
        </authorList>
    </citation>
    <scope>NUCLEOTIDE SEQUENCE</scope>
    <source>
        <strain evidence="8">B10K-DU-001-08</strain>
        <tissue evidence="8">Muscle</tissue>
    </source>
</reference>
<keyword evidence="6" id="KW-0326">Glycosidase</keyword>
<keyword evidence="6" id="KW-0378">Hydrolase</keyword>
<evidence type="ECO:0000256" key="1">
    <source>
        <dbReference type="ARBA" id="ARBA00000427"/>
    </source>
</evidence>
<dbReference type="SUPFAM" id="SSF50939">
    <property type="entry name" value="Sialidases"/>
    <property type="match status" value="1"/>
</dbReference>
<dbReference type="GO" id="GO:0016020">
    <property type="term" value="C:membrane"/>
    <property type="evidence" value="ECO:0007669"/>
    <property type="project" value="TreeGrafter"/>
</dbReference>
<dbReference type="CDD" id="cd15482">
    <property type="entry name" value="Sialidase_non-viral"/>
    <property type="match status" value="1"/>
</dbReference>
<accession>A0A851PD40</accession>
<evidence type="ECO:0000313" key="8">
    <source>
        <dbReference type="EMBL" id="NXC49032.1"/>
    </source>
</evidence>
<feature type="domain" description="Sialidase" evidence="7">
    <location>
        <begin position="25"/>
        <end position="367"/>
    </location>
</feature>
<feature type="non-terminal residue" evidence="8">
    <location>
        <position position="1"/>
    </location>
</feature>
<dbReference type="GO" id="GO:0005737">
    <property type="term" value="C:cytoplasm"/>
    <property type="evidence" value="ECO:0007669"/>
    <property type="project" value="TreeGrafter"/>
</dbReference>
<gene>
    <name evidence="8" type="primary">Neu3</name>
    <name evidence="8" type="ORF">PENPIL_R02601</name>
</gene>
<proteinExistence type="inferred from homology"/>
<dbReference type="Proteomes" id="UP000613066">
    <property type="component" value="Unassembled WGS sequence"/>
</dbReference>
<comment type="catalytic activity">
    <reaction evidence="1">
        <text>Hydrolysis of alpha-(2-&gt;3)-, alpha-(2-&gt;6)-, alpha-(2-&gt;8)- glycosidic linkages of terminal sialic acid residues in oligosaccharides, glycoproteins, glycolipids, colominic acid and synthetic substrates.</text>
        <dbReference type="EC" id="3.2.1.18"/>
    </reaction>
</comment>
<evidence type="ECO:0000256" key="5">
    <source>
        <dbReference type="ARBA" id="ARBA00023277"/>
    </source>
</evidence>
<keyword evidence="4" id="KW-0442">Lipid degradation</keyword>
<dbReference type="InterPro" id="IPR011040">
    <property type="entry name" value="Sialidase"/>
</dbReference>
<dbReference type="GO" id="GO:0006689">
    <property type="term" value="P:ganglioside catabolic process"/>
    <property type="evidence" value="ECO:0007669"/>
    <property type="project" value="TreeGrafter"/>
</dbReference>
<protein>
    <recommendedName>
        <fullName evidence="3">exo-alpha-sialidase</fullName>
        <ecNumber evidence="3">3.2.1.18</ecNumber>
    </recommendedName>
</protein>
<dbReference type="GO" id="GO:0004308">
    <property type="term" value="F:exo-alpha-sialidase activity"/>
    <property type="evidence" value="ECO:0007669"/>
    <property type="project" value="UniProtKB-EC"/>
</dbReference>
<sequence length="389" mass="42686">ETLFRQEAAGGVTYRIPALLFVPPGTFLAFAEKRSSSRDEDAKFLVLRRGRWDGRAVEWGPTEELEELTLPGHRTMNPCPVYDASSGTIFLFCICVEHRVTEWHQILAGRSAARLCCSTSPDRGRSWSHLRDVTEEAIGTDLSHWATFAVGPGHGVQLDSGRLVVPAYAYYVHGRLCGVPLPCCTRPHSFIFYSDDGGRSWHKGSLLRGMRTGECQVAEIGSKDQGTLLYCSARRPCRCRAVAISADRGLRFGLPARCPALREPPQGCQGSVVSFVPTNTGCPTNAGCPTNTGCPTTTQSPTNTQSPNGDTQRWLLYSHPTDRRRRRDLGLYLNTAPPNGEGWRHPWVLQEGPCGYSDLAACPGGVFGCLFERGEVSACEEIAFCLFTL</sequence>
<evidence type="ECO:0000256" key="6">
    <source>
        <dbReference type="ARBA" id="ARBA00023295"/>
    </source>
</evidence>
<evidence type="ECO:0000313" key="9">
    <source>
        <dbReference type="Proteomes" id="UP000613066"/>
    </source>
</evidence>
<dbReference type="InterPro" id="IPR036278">
    <property type="entry name" value="Sialidase_sf"/>
</dbReference>
<dbReference type="PANTHER" id="PTHR10628:SF23">
    <property type="entry name" value="SIALIDASE-3"/>
    <property type="match status" value="1"/>
</dbReference>
<dbReference type="Gene3D" id="2.120.10.10">
    <property type="match status" value="1"/>
</dbReference>
<name>A0A851PD40_9GALL</name>
<dbReference type="InterPro" id="IPR026856">
    <property type="entry name" value="Sialidase_fam"/>
</dbReference>
<dbReference type="GO" id="GO:0009313">
    <property type="term" value="P:oligosaccharide catabolic process"/>
    <property type="evidence" value="ECO:0007669"/>
    <property type="project" value="TreeGrafter"/>
</dbReference>
<evidence type="ECO:0000259" key="7">
    <source>
        <dbReference type="Pfam" id="PF13088"/>
    </source>
</evidence>
<dbReference type="OrthoDB" id="2739686at2759"/>
<keyword evidence="4" id="KW-0443">Lipid metabolism</keyword>
<keyword evidence="9" id="KW-1185">Reference proteome</keyword>
<organism evidence="8 9">
    <name type="scientific">Penelope pileata</name>
    <dbReference type="NCBI Taxonomy" id="1118817"/>
    <lineage>
        <taxon>Eukaryota</taxon>
        <taxon>Metazoa</taxon>
        <taxon>Chordata</taxon>
        <taxon>Craniata</taxon>
        <taxon>Vertebrata</taxon>
        <taxon>Euteleostomi</taxon>
        <taxon>Archelosauria</taxon>
        <taxon>Archosauria</taxon>
        <taxon>Dinosauria</taxon>
        <taxon>Saurischia</taxon>
        <taxon>Theropoda</taxon>
        <taxon>Coelurosauria</taxon>
        <taxon>Aves</taxon>
        <taxon>Neognathae</taxon>
        <taxon>Galloanserae</taxon>
        <taxon>Galliformes</taxon>
        <taxon>Cracidae</taxon>
        <taxon>Penelope</taxon>
    </lineage>
</organism>
<evidence type="ECO:0000256" key="4">
    <source>
        <dbReference type="ARBA" id="ARBA00022963"/>
    </source>
</evidence>